<keyword evidence="1" id="KW-1133">Transmembrane helix</keyword>
<sequence length="35" mass="3754">MNSVVRLAHLACGYFVCFCSGAILCLFSTCMVCCS</sequence>
<evidence type="ECO:0000256" key="1">
    <source>
        <dbReference type="SAM" id="Phobius"/>
    </source>
</evidence>
<feature type="transmembrane region" description="Helical" evidence="1">
    <location>
        <begin position="7"/>
        <end position="29"/>
    </location>
</feature>
<proteinExistence type="predicted"/>
<accession>A0A0E9TD03</accession>
<protein>
    <submittedName>
        <fullName evidence="2">Uncharacterized protein</fullName>
    </submittedName>
</protein>
<name>A0A0E9TD03_ANGAN</name>
<dbReference type="AlphaFoldDB" id="A0A0E9TD03"/>
<reference evidence="2" key="2">
    <citation type="journal article" date="2015" name="Fish Shellfish Immunol.">
        <title>Early steps in the European eel (Anguilla anguilla)-Vibrio vulnificus interaction in the gills: Role of the RtxA13 toxin.</title>
        <authorList>
            <person name="Callol A."/>
            <person name="Pajuelo D."/>
            <person name="Ebbesson L."/>
            <person name="Teles M."/>
            <person name="MacKenzie S."/>
            <person name="Amaro C."/>
        </authorList>
    </citation>
    <scope>NUCLEOTIDE SEQUENCE</scope>
</reference>
<keyword evidence="1" id="KW-0472">Membrane</keyword>
<evidence type="ECO:0000313" key="2">
    <source>
        <dbReference type="EMBL" id="JAH51584.1"/>
    </source>
</evidence>
<reference evidence="2" key="1">
    <citation type="submission" date="2014-11" db="EMBL/GenBank/DDBJ databases">
        <authorList>
            <person name="Amaro Gonzalez C."/>
        </authorList>
    </citation>
    <scope>NUCLEOTIDE SEQUENCE</scope>
</reference>
<dbReference type="EMBL" id="GBXM01056993">
    <property type="protein sequence ID" value="JAH51584.1"/>
    <property type="molecule type" value="Transcribed_RNA"/>
</dbReference>
<organism evidence="2">
    <name type="scientific">Anguilla anguilla</name>
    <name type="common">European freshwater eel</name>
    <name type="synonym">Muraena anguilla</name>
    <dbReference type="NCBI Taxonomy" id="7936"/>
    <lineage>
        <taxon>Eukaryota</taxon>
        <taxon>Metazoa</taxon>
        <taxon>Chordata</taxon>
        <taxon>Craniata</taxon>
        <taxon>Vertebrata</taxon>
        <taxon>Euteleostomi</taxon>
        <taxon>Actinopterygii</taxon>
        <taxon>Neopterygii</taxon>
        <taxon>Teleostei</taxon>
        <taxon>Anguilliformes</taxon>
        <taxon>Anguillidae</taxon>
        <taxon>Anguilla</taxon>
    </lineage>
</organism>
<keyword evidence="1" id="KW-0812">Transmembrane</keyword>